<evidence type="ECO:0000313" key="6">
    <source>
        <dbReference type="Proteomes" id="UP000321518"/>
    </source>
</evidence>
<dbReference type="GO" id="GO:0016810">
    <property type="term" value="F:hydrolase activity, acting on carbon-nitrogen (but not peptide) bonds"/>
    <property type="evidence" value="ECO:0007669"/>
    <property type="project" value="InterPro"/>
</dbReference>
<reference evidence="5 6" key="1">
    <citation type="submission" date="2019-07" db="EMBL/GenBank/DDBJ databases">
        <title>Rhodotorula toruloides NBRC10032 genome sequencing.</title>
        <authorList>
            <person name="Shida Y."/>
            <person name="Takaku H."/>
            <person name="Ogasawara W."/>
            <person name="Mori K."/>
        </authorList>
    </citation>
    <scope>NUCLEOTIDE SEQUENCE [LARGE SCALE GENOMIC DNA]</scope>
    <source>
        <strain evidence="5 6">NBRC10032</strain>
    </source>
</reference>
<accession>A0A511KFV1</accession>
<keyword evidence="3" id="KW-0449">Lipoprotein</keyword>
<evidence type="ECO:0000313" key="5">
    <source>
        <dbReference type="EMBL" id="GEM09261.1"/>
    </source>
</evidence>
<keyword evidence="2" id="KW-0472">Membrane</keyword>
<protein>
    <submittedName>
        <fullName evidence="5">Arp2/3 complex subunit Arc16</fullName>
    </submittedName>
</protein>
<dbReference type="PANTHER" id="PTHR47561">
    <property type="entry name" value="POLYSACCHARIDE DEACETYLASE FAMILY PROTEIN (AFU_ORTHOLOGUE AFUA_6G05030)"/>
    <property type="match status" value="1"/>
</dbReference>
<dbReference type="Pfam" id="PF01522">
    <property type="entry name" value="Polysacc_deac_1"/>
    <property type="match status" value="1"/>
</dbReference>
<name>A0A511KFV1_RHOTO</name>
<dbReference type="OrthoDB" id="3162524at2759"/>
<feature type="domain" description="NodB homology" evidence="4">
    <location>
        <begin position="22"/>
        <end position="166"/>
    </location>
</feature>
<dbReference type="InterPro" id="IPR011330">
    <property type="entry name" value="Glyco_hydro/deAcase_b/a-brl"/>
</dbReference>
<dbReference type="InterPro" id="IPR037950">
    <property type="entry name" value="PgdA-like"/>
</dbReference>
<evidence type="ECO:0000256" key="2">
    <source>
        <dbReference type="ARBA" id="ARBA00022622"/>
    </source>
</evidence>
<dbReference type="Gene3D" id="3.20.20.370">
    <property type="entry name" value="Glycoside hydrolase/deacetylase"/>
    <property type="match status" value="1"/>
</dbReference>
<evidence type="ECO:0000259" key="4">
    <source>
        <dbReference type="PROSITE" id="PS51677"/>
    </source>
</evidence>
<comment type="caution">
    <text evidence="5">The sequence shown here is derived from an EMBL/GenBank/DDBJ whole genome shotgun (WGS) entry which is preliminary data.</text>
</comment>
<dbReference type="PROSITE" id="PS51677">
    <property type="entry name" value="NODB"/>
    <property type="match status" value="1"/>
</dbReference>
<dbReference type="Proteomes" id="UP000321518">
    <property type="component" value="Unassembled WGS sequence"/>
</dbReference>
<dbReference type="GO" id="GO:0005975">
    <property type="term" value="P:carbohydrate metabolic process"/>
    <property type="evidence" value="ECO:0007669"/>
    <property type="project" value="InterPro"/>
</dbReference>
<evidence type="ECO:0000256" key="3">
    <source>
        <dbReference type="ARBA" id="ARBA00023288"/>
    </source>
</evidence>
<dbReference type="GO" id="GO:0098552">
    <property type="term" value="C:side of membrane"/>
    <property type="evidence" value="ECO:0007669"/>
    <property type="project" value="UniProtKB-KW"/>
</dbReference>
<keyword evidence="2" id="KW-0336">GPI-anchor</keyword>
<keyword evidence="2" id="KW-0325">Glycoprotein</keyword>
<dbReference type="PANTHER" id="PTHR47561:SF1">
    <property type="entry name" value="POLYSACCHARIDE DEACETYLASE FAMILY PROTEIN (AFU_ORTHOLOGUE AFUA_6G05030)"/>
    <property type="match status" value="1"/>
</dbReference>
<evidence type="ECO:0000256" key="1">
    <source>
        <dbReference type="ARBA" id="ARBA00004609"/>
    </source>
</evidence>
<proteinExistence type="predicted"/>
<organism evidence="5 6">
    <name type="scientific">Rhodotorula toruloides</name>
    <name type="common">Yeast</name>
    <name type="synonym">Rhodosporidium toruloides</name>
    <dbReference type="NCBI Taxonomy" id="5286"/>
    <lineage>
        <taxon>Eukaryota</taxon>
        <taxon>Fungi</taxon>
        <taxon>Dikarya</taxon>
        <taxon>Basidiomycota</taxon>
        <taxon>Pucciniomycotina</taxon>
        <taxon>Microbotryomycetes</taxon>
        <taxon>Sporidiobolales</taxon>
        <taxon>Sporidiobolaceae</taxon>
        <taxon>Rhodotorula</taxon>
    </lineage>
</organism>
<comment type="subcellular location">
    <subcellularLocation>
        <location evidence="1">Cell membrane</location>
        <topology evidence="1">Lipid-anchor</topology>
        <topology evidence="1">GPI-anchor</topology>
    </subcellularLocation>
</comment>
<gene>
    <name evidence="5" type="ORF">Rt10032_c07g3278</name>
</gene>
<dbReference type="GO" id="GO:0005886">
    <property type="term" value="C:plasma membrane"/>
    <property type="evidence" value="ECO:0007669"/>
    <property type="project" value="UniProtKB-SubCell"/>
</dbReference>
<dbReference type="AlphaFoldDB" id="A0A511KFV1"/>
<dbReference type="EMBL" id="BJWK01000007">
    <property type="protein sequence ID" value="GEM09261.1"/>
    <property type="molecule type" value="Genomic_DNA"/>
</dbReference>
<dbReference type="SUPFAM" id="SSF88713">
    <property type="entry name" value="Glycoside hydrolase/deacetylase"/>
    <property type="match status" value="1"/>
</dbReference>
<sequence length="339" mass="38838">MPKRILCTIGVDVDACAGWLGSYGGENSPNDMSRGCFAAEVGVPRLLKLFKEKGDMKTSFFIPGHSLDSFPKEMAMVRDAGHEIGLHGYSHENPVAMTLEQQRDVLDHTYKQLTNFCGKPPVGSVAPWWEASKEGIELLLEKGIEYDHSSQAHDCMPFYTRDEDTWTKIDFKSSSAHDWMHPLKKGKLTKLVNIPANWYLGELLSVHAVCTEAHKQHLRLFWSLFFPLLDCLCNGYLPRTDDLPPHMFIKAAPNSHGFVDADVTLKLWKKHFWYFYHNYDWCVFPLTLHPDTAGRPHVLLAVAELIDYINEHEGVEWVTMADVNREFRKKFPYPGEQQE</sequence>
<dbReference type="CDD" id="cd10938">
    <property type="entry name" value="CE4_HpPgdA_like"/>
    <property type="match status" value="1"/>
</dbReference>
<dbReference type="InterPro" id="IPR002509">
    <property type="entry name" value="NODB_dom"/>
</dbReference>